<dbReference type="Proteomes" id="UP000004105">
    <property type="component" value="Unassembled WGS sequence"/>
</dbReference>
<name>F2BCY5_9NEIS</name>
<dbReference type="AlphaFoldDB" id="F2BCY5"/>
<dbReference type="EMBL" id="AFAY01000031">
    <property type="protein sequence ID" value="EGF10734.1"/>
    <property type="molecule type" value="Genomic_DNA"/>
</dbReference>
<accession>F2BCY5</accession>
<reference evidence="1 2" key="1">
    <citation type="submission" date="2011-02" db="EMBL/GenBank/DDBJ databases">
        <authorList>
            <person name="Muzny D."/>
            <person name="Qin X."/>
            <person name="Deng J."/>
            <person name="Jiang H."/>
            <person name="Liu Y."/>
            <person name="Qu J."/>
            <person name="Song X.-Z."/>
            <person name="Zhang L."/>
            <person name="Thornton R."/>
            <person name="Coyle M."/>
            <person name="Francisco L."/>
            <person name="Jackson L."/>
            <person name="Javaid M."/>
            <person name="Korchina V."/>
            <person name="Kovar C."/>
            <person name="Mata R."/>
            <person name="Mathew T."/>
            <person name="Ngo R."/>
            <person name="Nguyen L."/>
            <person name="Nguyen N."/>
            <person name="Okwuonu G."/>
            <person name="Ongeri F."/>
            <person name="Pham C."/>
            <person name="Simmons D."/>
            <person name="Wilczek-Boney K."/>
            <person name="Hale W."/>
            <person name="Jakkamsetti A."/>
            <person name="Pham P."/>
            <person name="Ruth R."/>
            <person name="San Lucas F."/>
            <person name="Warren J."/>
            <person name="Zhang J."/>
            <person name="Zhao Z."/>
            <person name="Zhou C."/>
            <person name="Zhu D."/>
            <person name="Lee S."/>
            <person name="Bess C."/>
            <person name="Blankenburg K."/>
            <person name="Forbes L."/>
            <person name="Fu Q."/>
            <person name="Gubbala S."/>
            <person name="Hirani K."/>
            <person name="Jayaseelan J.C."/>
            <person name="Lara F."/>
            <person name="Munidasa M."/>
            <person name="Palculict T."/>
            <person name="Patil S."/>
            <person name="Pu L.-L."/>
            <person name="Saada N."/>
            <person name="Tang L."/>
            <person name="Weissenberger G."/>
            <person name="Zhu Y."/>
            <person name="Hemphill L."/>
            <person name="Shang Y."/>
            <person name="Youmans B."/>
            <person name="Ayvaz T."/>
            <person name="Ross M."/>
            <person name="Santibanez J."/>
            <person name="Aqrawi P."/>
            <person name="Gross S."/>
            <person name="Joshi V."/>
            <person name="Fowler G."/>
            <person name="Nazareth L."/>
            <person name="Reid J."/>
            <person name="Worley K."/>
            <person name="Petrosino J."/>
            <person name="Highlander S."/>
            <person name="Gibbs R."/>
        </authorList>
    </citation>
    <scope>NUCLEOTIDE SEQUENCE [LARGE SCALE GENOMIC DNA]</scope>
    <source>
        <strain evidence="1 2">ATCC BAA-1200</strain>
    </source>
</reference>
<keyword evidence="2" id="KW-1185">Reference proteome</keyword>
<comment type="caution">
    <text evidence="1">The sequence shown here is derived from an EMBL/GenBank/DDBJ whole genome shotgun (WGS) entry which is preliminary data.</text>
</comment>
<sequence length="63" mass="6668">MFGGRRGIRCRRSGGSRDVLFAAVAGAVCTGRLKSGFDAGKTFFSDGLWRNALRAVAIFSVIG</sequence>
<protein>
    <submittedName>
        <fullName evidence="1">Uncharacterized protein</fullName>
    </submittedName>
</protein>
<gene>
    <name evidence="1" type="primary">lexA</name>
    <name evidence="1" type="ORF">HMPREF9123_1616</name>
</gene>
<proteinExistence type="predicted"/>
<dbReference type="HOGENOM" id="CLU_2881189_0_0_4"/>
<organism evidence="1 2">
    <name type="scientific">Neisseria bacilliformis ATCC BAA-1200</name>
    <dbReference type="NCBI Taxonomy" id="888742"/>
    <lineage>
        <taxon>Bacteria</taxon>
        <taxon>Pseudomonadati</taxon>
        <taxon>Pseudomonadota</taxon>
        <taxon>Betaproteobacteria</taxon>
        <taxon>Neisseriales</taxon>
        <taxon>Neisseriaceae</taxon>
        <taxon>Neisseria</taxon>
    </lineage>
</organism>
<evidence type="ECO:0000313" key="1">
    <source>
        <dbReference type="EMBL" id="EGF10734.1"/>
    </source>
</evidence>
<evidence type="ECO:0000313" key="2">
    <source>
        <dbReference type="Proteomes" id="UP000004105"/>
    </source>
</evidence>